<sequence>MYDKEESKSNEQILSVQMSRAETKSEPNPNLPDPEKKKKENQQSGCDTYSL</sequence>
<proteinExistence type="predicted"/>
<organism evidence="2 3">
    <name type="scientific">Flemingia macrophylla</name>
    <dbReference type="NCBI Taxonomy" id="520843"/>
    <lineage>
        <taxon>Eukaryota</taxon>
        <taxon>Viridiplantae</taxon>
        <taxon>Streptophyta</taxon>
        <taxon>Embryophyta</taxon>
        <taxon>Tracheophyta</taxon>
        <taxon>Spermatophyta</taxon>
        <taxon>Magnoliopsida</taxon>
        <taxon>eudicotyledons</taxon>
        <taxon>Gunneridae</taxon>
        <taxon>Pentapetalae</taxon>
        <taxon>rosids</taxon>
        <taxon>fabids</taxon>
        <taxon>Fabales</taxon>
        <taxon>Fabaceae</taxon>
        <taxon>Papilionoideae</taxon>
        <taxon>50 kb inversion clade</taxon>
        <taxon>NPAAA clade</taxon>
        <taxon>indigoferoid/millettioid clade</taxon>
        <taxon>Phaseoleae</taxon>
        <taxon>Flemingia</taxon>
    </lineage>
</organism>
<keyword evidence="3" id="KW-1185">Reference proteome</keyword>
<accession>A0ABD1LL84</accession>
<name>A0ABD1LL84_9FABA</name>
<protein>
    <submittedName>
        <fullName evidence="2">Uncharacterized protein</fullName>
    </submittedName>
</protein>
<evidence type="ECO:0000313" key="3">
    <source>
        <dbReference type="Proteomes" id="UP001603857"/>
    </source>
</evidence>
<comment type="caution">
    <text evidence="2">The sequence shown here is derived from an EMBL/GenBank/DDBJ whole genome shotgun (WGS) entry which is preliminary data.</text>
</comment>
<dbReference type="EMBL" id="JBGMDY010000008">
    <property type="protein sequence ID" value="KAL2324272.1"/>
    <property type="molecule type" value="Genomic_DNA"/>
</dbReference>
<evidence type="ECO:0000313" key="2">
    <source>
        <dbReference type="EMBL" id="KAL2324272.1"/>
    </source>
</evidence>
<feature type="region of interest" description="Disordered" evidence="1">
    <location>
        <begin position="1"/>
        <end position="51"/>
    </location>
</feature>
<reference evidence="2 3" key="1">
    <citation type="submission" date="2024-08" db="EMBL/GenBank/DDBJ databases">
        <title>Insights into the chromosomal genome structure of Flemingia macrophylla.</title>
        <authorList>
            <person name="Ding Y."/>
            <person name="Zhao Y."/>
            <person name="Bi W."/>
            <person name="Wu M."/>
            <person name="Zhao G."/>
            <person name="Gong Y."/>
            <person name="Li W."/>
            <person name="Zhang P."/>
        </authorList>
    </citation>
    <scope>NUCLEOTIDE SEQUENCE [LARGE SCALE GENOMIC DNA]</scope>
    <source>
        <strain evidence="2">DYQJB</strain>
        <tissue evidence="2">Leaf</tissue>
    </source>
</reference>
<feature type="compositionally biased region" description="Polar residues" evidence="1">
    <location>
        <begin position="10"/>
        <end position="20"/>
    </location>
</feature>
<dbReference type="Proteomes" id="UP001603857">
    <property type="component" value="Unassembled WGS sequence"/>
</dbReference>
<feature type="compositionally biased region" description="Polar residues" evidence="1">
    <location>
        <begin position="42"/>
        <end position="51"/>
    </location>
</feature>
<gene>
    <name evidence="2" type="ORF">Fmac_023330</name>
</gene>
<evidence type="ECO:0000256" key="1">
    <source>
        <dbReference type="SAM" id="MobiDB-lite"/>
    </source>
</evidence>
<dbReference type="AlphaFoldDB" id="A0ABD1LL84"/>